<protein>
    <submittedName>
        <fullName evidence="5">SAM-dependent methyltransferase</fullName>
    </submittedName>
</protein>
<dbReference type="CDD" id="cd02440">
    <property type="entry name" value="AdoMet_MTases"/>
    <property type="match status" value="1"/>
</dbReference>
<keyword evidence="1" id="KW-0597">Phosphoprotein</keyword>
<sequence>MQLNESYWTKRYLNGETGWDIGYAAPAIIRYFEGIDDKDVHILIPGGGNSYEAQVLFEKGFKNVEVLDLSKKPLENLKARCPEFPDENLLHSDFFEHEGSYDYIVEQTFFCALPIKLRPIYVRKMSQLIKEGGKLVGLLFNIPLNQDQPPFGGHKSDYEPLFQTCFDIQHMKISSNSIPQRLGNELFIEMSPLKV</sequence>
<evidence type="ECO:0000313" key="5">
    <source>
        <dbReference type="EMBL" id="MBL0766175.1"/>
    </source>
</evidence>
<evidence type="ECO:0000256" key="3">
    <source>
        <dbReference type="ARBA" id="ARBA00022679"/>
    </source>
</evidence>
<dbReference type="GO" id="GO:0008757">
    <property type="term" value="F:S-adenosylmethionine-dependent methyltransferase activity"/>
    <property type="evidence" value="ECO:0007669"/>
    <property type="project" value="InterPro"/>
</dbReference>
<dbReference type="Pfam" id="PF05724">
    <property type="entry name" value="TPMT"/>
    <property type="match status" value="1"/>
</dbReference>
<evidence type="ECO:0000256" key="1">
    <source>
        <dbReference type="ARBA" id="ARBA00022553"/>
    </source>
</evidence>
<organism evidence="5 6">
    <name type="scientific">Marivirga atlantica</name>
    <dbReference type="NCBI Taxonomy" id="1548457"/>
    <lineage>
        <taxon>Bacteria</taxon>
        <taxon>Pseudomonadati</taxon>
        <taxon>Bacteroidota</taxon>
        <taxon>Cytophagia</taxon>
        <taxon>Cytophagales</taxon>
        <taxon>Marivirgaceae</taxon>
        <taxon>Marivirga</taxon>
    </lineage>
</organism>
<gene>
    <name evidence="5" type="ORF">JKP34_12985</name>
</gene>
<dbReference type="AlphaFoldDB" id="A0A937DJN5"/>
<keyword evidence="6" id="KW-1185">Reference proteome</keyword>
<dbReference type="InterPro" id="IPR029063">
    <property type="entry name" value="SAM-dependent_MTases_sf"/>
</dbReference>
<comment type="caution">
    <text evidence="5">The sequence shown here is derived from an EMBL/GenBank/DDBJ whole genome shotgun (WGS) entry which is preliminary data.</text>
</comment>
<evidence type="ECO:0000256" key="2">
    <source>
        <dbReference type="ARBA" id="ARBA00022603"/>
    </source>
</evidence>
<name>A0A937DJN5_9BACT</name>
<keyword evidence="3" id="KW-0808">Transferase</keyword>
<dbReference type="Proteomes" id="UP000642920">
    <property type="component" value="Unassembled WGS sequence"/>
</dbReference>
<dbReference type="EMBL" id="JAERQG010000003">
    <property type="protein sequence ID" value="MBL0766175.1"/>
    <property type="molecule type" value="Genomic_DNA"/>
</dbReference>
<reference evidence="5" key="1">
    <citation type="submission" date="2021-01" db="EMBL/GenBank/DDBJ databases">
        <title>Marivirga sp. nov., isolated from intertidal surface sediments.</title>
        <authorList>
            <person name="Zhang M."/>
        </authorList>
    </citation>
    <scope>NUCLEOTIDE SEQUENCE</scope>
    <source>
        <strain evidence="5">SM1354</strain>
    </source>
</reference>
<dbReference type="GO" id="GO:0032259">
    <property type="term" value="P:methylation"/>
    <property type="evidence" value="ECO:0007669"/>
    <property type="project" value="UniProtKB-KW"/>
</dbReference>
<dbReference type="PANTHER" id="PTHR32183">
    <property type="match status" value="1"/>
</dbReference>
<evidence type="ECO:0000256" key="4">
    <source>
        <dbReference type="ARBA" id="ARBA00022691"/>
    </source>
</evidence>
<dbReference type="InterPro" id="IPR008854">
    <property type="entry name" value="TPMT"/>
</dbReference>
<accession>A0A937DJN5</accession>
<keyword evidence="2 5" id="KW-0489">Methyltransferase</keyword>
<dbReference type="PANTHER" id="PTHR32183:SF6">
    <property type="entry name" value="CYSTEINE SULFINATE DESULFINASE_CYSTEINE DESULFURASE AND RELATED ENZYMES"/>
    <property type="match status" value="1"/>
</dbReference>
<proteinExistence type="predicted"/>
<keyword evidence="4" id="KW-0949">S-adenosyl-L-methionine</keyword>
<dbReference type="SUPFAM" id="SSF53335">
    <property type="entry name" value="S-adenosyl-L-methionine-dependent methyltransferases"/>
    <property type="match status" value="1"/>
</dbReference>
<dbReference type="Gene3D" id="3.40.50.150">
    <property type="entry name" value="Vaccinia Virus protein VP39"/>
    <property type="match status" value="1"/>
</dbReference>
<dbReference type="PROSITE" id="PS51585">
    <property type="entry name" value="SAM_MT_TPMT"/>
    <property type="match status" value="1"/>
</dbReference>
<evidence type="ECO:0000313" key="6">
    <source>
        <dbReference type="Proteomes" id="UP000642920"/>
    </source>
</evidence>
<dbReference type="RefSeq" id="WP_201922178.1">
    <property type="nucleotide sequence ID" value="NZ_JAERQG010000003.1"/>
</dbReference>